<reference evidence="7" key="1">
    <citation type="submission" date="2020-10" db="EMBL/GenBank/DDBJ databases">
        <title>Phylogeny of dyella-like bacteria.</title>
        <authorList>
            <person name="Fu J."/>
        </authorList>
    </citation>
    <scope>NUCLEOTIDE SEQUENCE</scope>
    <source>
        <strain evidence="7">DHOC52</strain>
    </source>
</reference>
<dbReference type="EMBL" id="JADIKE010000028">
    <property type="protein sequence ID" value="MBM7124573.1"/>
    <property type="molecule type" value="Genomic_DNA"/>
</dbReference>
<evidence type="ECO:0000256" key="2">
    <source>
        <dbReference type="ARBA" id="ARBA00005272"/>
    </source>
</evidence>
<comment type="similarity">
    <text evidence="2">Belongs to the NADH dehydrogenase family.</text>
</comment>
<name>A0ABS2K1D0_9GAMM</name>
<dbReference type="Proteomes" id="UP001430149">
    <property type="component" value="Unassembled WGS sequence"/>
</dbReference>
<dbReference type="PANTHER" id="PTHR42913">
    <property type="entry name" value="APOPTOSIS-INDUCING FACTOR 1"/>
    <property type="match status" value="1"/>
</dbReference>
<dbReference type="SUPFAM" id="SSF51905">
    <property type="entry name" value="FAD/NAD(P)-binding domain"/>
    <property type="match status" value="1"/>
</dbReference>
<dbReference type="InterPro" id="IPR036188">
    <property type="entry name" value="FAD/NAD-bd_sf"/>
</dbReference>
<dbReference type="PANTHER" id="PTHR42913:SF3">
    <property type="entry name" value="64 KDA MITOCHONDRIAL NADH DEHYDROGENASE (EUROFUNG)"/>
    <property type="match status" value="1"/>
</dbReference>
<evidence type="ECO:0000259" key="6">
    <source>
        <dbReference type="Pfam" id="PF07992"/>
    </source>
</evidence>
<evidence type="ECO:0000256" key="3">
    <source>
        <dbReference type="ARBA" id="ARBA00022630"/>
    </source>
</evidence>
<evidence type="ECO:0000313" key="7">
    <source>
        <dbReference type="EMBL" id="MBM7124573.1"/>
    </source>
</evidence>
<keyword evidence="4" id="KW-0274">FAD</keyword>
<evidence type="ECO:0000256" key="5">
    <source>
        <dbReference type="ARBA" id="ARBA00023002"/>
    </source>
</evidence>
<dbReference type="RefSeq" id="WP_204680106.1">
    <property type="nucleotide sequence ID" value="NZ_BSNR01000003.1"/>
</dbReference>
<proteinExistence type="inferred from homology"/>
<organism evidence="7 8">
    <name type="scientific">Dyella flava</name>
    <dbReference type="NCBI Taxonomy" id="1920170"/>
    <lineage>
        <taxon>Bacteria</taxon>
        <taxon>Pseudomonadati</taxon>
        <taxon>Pseudomonadota</taxon>
        <taxon>Gammaproteobacteria</taxon>
        <taxon>Lysobacterales</taxon>
        <taxon>Rhodanobacteraceae</taxon>
        <taxon>Dyella</taxon>
    </lineage>
</organism>
<sequence>MHRIVIVGGGAGGLELATRLGNRYGRRQRKKTDVSITLVDRQAEHLWKPLLHEVAAGTMDPLVHAIGYAAQAYWHGFEFCQGSLSGLDRSARTIQLGEVVDDSGQQIFPPRTLSYDTLVIAVGSVTNFFGVEGAKEHTFALDTVQDAERFRRALIATCARAERVGQSDGAKRVRIAIVGGGATGVELAAELRQTAHVLSVYGLHGLDPIHDIDITVVEAGPRILNTLPERVSTAAAELLKKNRITIAASQQVAEVVPDGLRTKSGGFIPADLMVWAAGIKASPFLATLDGLSVGKLGQLLVRPTLQTENDANVFALGDCAQCLWQGPNSWVPPRAQAAHQQASFLMHAIDLRLRDGNDATLRDFRYRDFGSLVSLGELGAAGSLMGGLTGGKIFVDGILAKLMYLSLYRMHTVALHGWWHTMIEIAANLLRRSISPKVKLH</sequence>
<accession>A0ABS2K1D0</accession>
<protein>
    <submittedName>
        <fullName evidence="7">NAD(P)/FAD-dependent oxidoreductase</fullName>
    </submittedName>
</protein>
<keyword evidence="5" id="KW-0560">Oxidoreductase</keyword>
<dbReference type="PRINTS" id="PR00411">
    <property type="entry name" value="PNDRDTASEI"/>
</dbReference>
<evidence type="ECO:0000256" key="4">
    <source>
        <dbReference type="ARBA" id="ARBA00022827"/>
    </source>
</evidence>
<keyword evidence="3" id="KW-0285">Flavoprotein</keyword>
<dbReference type="InterPro" id="IPR023753">
    <property type="entry name" value="FAD/NAD-binding_dom"/>
</dbReference>
<evidence type="ECO:0000256" key="1">
    <source>
        <dbReference type="ARBA" id="ARBA00001974"/>
    </source>
</evidence>
<dbReference type="InterPro" id="IPR051169">
    <property type="entry name" value="NADH-Q_oxidoreductase"/>
</dbReference>
<dbReference type="Gene3D" id="3.50.50.100">
    <property type="match status" value="1"/>
</dbReference>
<comment type="cofactor">
    <cofactor evidence="1">
        <name>FAD</name>
        <dbReference type="ChEBI" id="CHEBI:57692"/>
    </cofactor>
</comment>
<dbReference type="Pfam" id="PF07992">
    <property type="entry name" value="Pyr_redox_2"/>
    <property type="match status" value="1"/>
</dbReference>
<comment type="caution">
    <text evidence="7">The sequence shown here is derived from an EMBL/GenBank/DDBJ whole genome shotgun (WGS) entry which is preliminary data.</text>
</comment>
<evidence type="ECO:0000313" key="8">
    <source>
        <dbReference type="Proteomes" id="UP001430149"/>
    </source>
</evidence>
<feature type="domain" description="FAD/NAD(P)-binding" evidence="6">
    <location>
        <begin position="3"/>
        <end position="342"/>
    </location>
</feature>
<gene>
    <name evidence="7" type="ORF">ISP19_04215</name>
</gene>
<keyword evidence="8" id="KW-1185">Reference proteome</keyword>
<dbReference type="PRINTS" id="PR00368">
    <property type="entry name" value="FADPNR"/>
</dbReference>